<sequence length="674" mass="74786">RAGGGQCPWPPRHPGSRTAERSGGSSSAMEELATEKEAEESHRQDSVSLLTFILLLTLTILTIWLFKHRRVRFLHETGLAMIYGLIVGVILRYGTPSTSGHDKPFSCSQEDRPFTTLLVNVSGKFFEYTLKGEISPGKIHNVEQNDMLRKVTFDPEVFFNILLPPIIFHAGYSLKKRHFFRNLGSILAYAFLGTAVSCFIIGNLMYGVVKLMKLVGQLSDKFYYTDCLLFGAIISATDPVTVLAIFNELHADVDLYAVLFGESVLNDAVAIVLSSSIVAYQPTGENTHAFDAAAFFKSVGVFLGIFSGSFMMGAVTGVVTFTKLHCFPLLETALFFLMSWSTFLLAEACGFTGVVAVLFCGITQAHYTYNNLSVESRSRTKQLFEVLHFLAENFIFSYMGLALFTFQKHIFSPVFIIGAFVAIFLGRAAHIYPLSFLLNLGRRHKISWSFQHMMMFSGLRGAMAFALAIRDTATYSHQMMFSTTLLIVFFTVWIVGGGTTPMLSWLNIRVGVDPDQDPPPTNDNSAQRNRTKQESAWLFRLWYSFDHNYLKPILTHSGPPLTTTLPSWCGLIARCLTSPQVYDNQEQLREEDSDFILNDGDLTVTYGDTTITANGSSGPHTATTNLDSRRTKSSSEEALERDLGAADHEVTSRGTRMLQLSCSAAAALSLKRGT</sequence>
<keyword evidence="8 15" id="KW-1133">Transmembrane helix</keyword>
<evidence type="ECO:0000256" key="3">
    <source>
        <dbReference type="ARBA" id="ARBA00007367"/>
    </source>
</evidence>
<evidence type="ECO:0000256" key="2">
    <source>
        <dbReference type="ARBA" id="ARBA00004651"/>
    </source>
</evidence>
<proteinExistence type="inferred from homology"/>
<evidence type="ECO:0000256" key="5">
    <source>
        <dbReference type="ARBA" id="ARBA00022475"/>
    </source>
</evidence>
<feature type="transmembrane region" description="Helical" evidence="15">
    <location>
        <begin position="452"/>
        <end position="469"/>
    </location>
</feature>
<dbReference type="GO" id="GO:0098719">
    <property type="term" value="P:sodium ion import across plasma membrane"/>
    <property type="evidence" value="ECO:0007669"/>
    <property type="project" value="TreeGrafter"/>
</dbReference>
<evidence type="ECO:0000256" key="10">
    <source>
        <dbReference type="ARBA" id="ARBA00023065"/>
    </source>
</evidence>
<reference evidence="17" key="1">
    <citation type="submission" date="2020-10" db="EMBL/GenBank/DDBJ databases">
        <title>Catharus ustulatus (Swainson's thrush) genome, bCatUst1, primary haplotype v2.</title>
        <authorList>
            <person name="Delmore K."/>
            <person name="Vafadar M."/>
            <person name="Formenti G."/>
            <person name="Chow W."/>
            <person name="Pelan S."/>
            <person name="Howe K."/>
            <person name="Rhie A."/>
            <person name="Mountcastle J."/>
            <person name="Haase B."/>
            <person name="Fedrigo O."/>
            <person name="Jarvis E.D."/>
        </authorList>
    </citation>
    <scope>NUCLEOTIDE SEQUENCE [LARGE SCALE GENOMIC DNA]</scope>
</reference>
<dbReference type="Pfam" id="PF00999">
    <property type="entry name" value="Na_H_Exchanger"/>
    <property type="match status" value="1"/>
</dbReference>
<dbReference type="PANTHER" id="PTHR10110:SF62">
    <property type="entry name" value="SODIUM_HYDROGEN EXCHANGER 7"/>
    <property type="match status" value="1"/>
</dbReference>
<feature type="transmembrane region" description="Helical" evidence="15">
    <location>
        <begin position="47"/>
        <end position="66"/>
    </location>
</feature>
<feature type="transmembrane region" description="Helical" evidence="15">
    <location>
        <begin position="157"/>
        <end position="174"/>
    </location>
</feature>
<dbReference type="InterPro" id="IPR006153">
    <property type="entry name" value="Cation/H_exchanger_TM"/>
</dbReference>
<evidence type="ECO:0000313" key="17">
    <source>
        <dbReference type="Ensembl" id="ENSCUSP00005005869.1"/>
    </source>
</evidence>
<evidence type="ECO:0000256" key="14">
    <source>
        <dbReference type="SAM" id="MobiDB-lite"/>
    </source>
</evidence>
<dbReference type="GO" id="GO:0005886">
    <property type="term" value="C:plasma membrane"/>
    <property type="evidence" value="ECO:0007669"/>
    <property type="project" value="UniProtKB-SubCell"/>
</dbReference>
<evidence type="ECO:0000256" key="7">
    <source>
        <dbReference type="ARBA" id="ARBA00022753"/>
    </source>
</evidence>
<accession>A0A8C3TXU5</accession>
<keyword evidence="4 13" id="KW-0813">Transport</keyword>
<dbReference type="NCBIfam" id="TIGR00840">
    <property type="entry name" value="b_cpa1"/>
    <property type="match status" value="1"/>
</dbReference>
<feature type="compositionally biased region" description="Basic and acidic residues" evidence="14">
    <location>
        <begin position="627"/>
        <end position="645"/>
    </location>
</feature>
<feature type="compositionally biased region" description="Polar residues" evidence="14">
    <location>
        <begin position="609"/>
        <end position="626"/>
    </location>
</feature>
<feature type="transmembrane region" description="Helical" evidence="15">
    <location>
        <begin position="481"/>
        <end position="506"/>
    </location>
</feature>
<gene>
    <name evidence="17" type="primary">SLC9A7</name>
</gene>
<dbReference type="PRINTS" id="PR01084">
    <property type="entry name" value="NAHEXCHNGR"/>
</dbReference>
<organism evidence="17 18">
    <name type="scientific">Catharus ustulatus</name>
    <name type="common">Russet-backed thrush</name>
    <name type="synonym">Hylocichla ustulatus</name>
    <dbReference type="NCBI Taxonomy" id="91951"/>
    <lineage>
        <taxon>Eukaryota</taxon>
        <taxon>Metazoa</taxon>
        <taxon>Chordata</taxon>
        <taxon>Craniata</taxon>
        <taxon>Vertebrata</taxon>
        <taxon>Euteleostomi</taxon>
        <taxon>Archelosauria</taxon>
        <taxon>Archosauria</taxon>
        <taxon>Dinosauria</taxon>
        <taxon>Saurischia</taxon>
        <taxon>Theropoda</taxon>
        <taxon>Coelurosauria</taxon>
        <taxon>Aves</taxon>
        <taxon>Neognathae</taxon>
        <taxon>Neoaves</taxon>
        <taxon>Telluraves</taxon>
        <taxon>Australaves</taxon>
        <taxon>Passeriformes</taxon>
        <taxon>Turdidae</taxon>
        <taxon>Catharus</taxon>
    </lineage>
</organism>
<dbReference type="PANTHER" id="PTHR10110">
    <property type="entry name" value="SODIUM/HYDROGEN EXCHANGER"/>
    <property type="match status" value="1"/>
</dbReference>
<evidence type="ECO:0000256" key="4">
    <source>
        <dbReference type="ARBA" id="ARBA00022448"/>
    </source>
</evidence>
<dbReference type="Proteomes" id="UP000694563">
    <property type="component" value="Chromosome 2"/>
</dbReference>
<evidence type="ECO:0000256" key="12">
    <source>
        <dbReference type="ARBA" id="ARBA00023201"/>
    </source>
</evidence>
<evidence type="ECO:0000313" key="18">
    <source>
        <dbReference type="Proteomes" id="UP000694563"/>
    </source>
</evidence>
<keyword evidence="11 15" id="KW-0472">Membrane</keyword>
<feature type="region of interest" description="Disordered" evidence="14">
    <location>
        <begin position="1"/>
        <end position="40"/>
    </location>
</feature>
<reference evidence="17" key="2">
    <citation type="submission" date="2025-08" db="UniProtKB">
        <authorList>
            <consortium name="Ensembl"/>
        </authorList>
    </citation>
    <scope>IDENTIFICATION</scope>
</reference>
<dbReference type="Gene3D" id="6.10.140.1330">
    <property type="match status" value="1"/>
</dbReference>
<feature type="transmembrane region" description="Helical" evidence="15">
    <location>
        <begin position="228"/>
        <end position="246"/>
    </location>
</feature>
<feature type="domain" description="Cation/H+ exchanger transmembrane" evidence="16">
    <location>
        <begin position="59"/>
        <end position="505"/>
    </location>
</feature>
<evidence type="ECO:0000259" key="16">
    <source>
        <dbReference type="Pfam" id="PF00999"/>
    </source>
</evidence>
<feature type="transmembrane region" description="Helical" evidence="15">
    <location>
        <begin position="386"/>
        <end position="406"/>
    </location>
</feature>
<evidence type="ECO:0000256" key="11">
    <source>
        <dbReference type="ARBA" id="ARBA00023136"/>
    </source>
</evidence>
<reference evidence="17" key="3">
    <citation type="submission" date="2025-09" db="UniProtKB">
        <authorList>
            <consortium name="Ensembl"/>
        </authorList>
    </citation>
    <scope>IDENTIFICATION</scope>
</reference>
<feature type="transmembrane region" description="Helical" evidence="15">
    <location>
        <begin position="78"/>
        <end position="95"/>
    </location>
</feature>
<comment type="similarity">
    <text evidence="3 13">Belongs to the monovalent cation:proton antiporter 1 (CPA1) transporter (TC 2.A.36) family.</text>
</comment>
<feature type="transmembrane region" description="Helical" evidence="15">
    <location>
        <begin position="300"/>
        <end position="321"/>
    </location>
</feature>
<feature type="region of interest" description="Disordered" evidence="14">
    <location>
        <begin position="609"/>
        <end position="645"/>
    </location>
</feature>
<keyword evidence="5" id="KW-1003">Cell membrane</keyword>
<name>A0A8C3TXU5_CATUS</name>
<evidence type="ECO:0000256" key="8">
    <source>
        <dbReference type="ARBA" id="ARBA00022989"/>
    </source>
</evidence>
<protein>
    <recommendedName>
        <fullName evidence="13">Sodium/hydrogen exchanger</fullName>
    </recommendedName>
</protein>
<dbReference type="InterPro" id="IPR002090">
    <property type="entry name" value="NHE-6/7/9"/>
</dbReference>
<comment type="subcellular location">
    <subcellularLocation>
        <location evidence="2">Cell membrane</location>
        <topology evidence="2">Multi-pass membrane protein</topology>
    </subcellularLocation>
    <subcellularLocation>
        <location evidence="1">Recycling endosome membrane</location>
        <topology evidence="1">Multi-pass membrane protein</topology>
    </subcellularLocation>
</comment>
<feature type="transmembrane region" description="Helical" evidence="15">
    <location>
        <begin position="413"/>
        <end position="432"/>
    </location>
</feature>
<evidence type="ECO:0000256" key="6">
    <source>
        <dbReference type="ARBA" id="ARBA00022692"/>
    </source>
</evidence>
<dbReference type="GO" id="GO:0051453">
    <property type="term" value="P:regulation of intracellular pH"/>
    <property type="evidence" value="ECO:0007669"/>
    <property type="project" value="TreeGrafter"/>
</dbReference>
<dbReference type="InterPro" id="IPR018422">
    <property type="entry name" value="Cation/H_exchanger_CPA1"/>
</dbReference>
<evidence type="ECO:0000256" key="15">
    <source>
        <dbReference type="SAM" id="Phobius"/>
    </source>
</evidence>
<evidence type="ECO:0000256" key="13">
    <source>
        <dbReference type="RuleBase" id="RU003722"/>
    </source>
</evidence>
<evidence type="ECO:0000256" key="1">
    <source>
        <dbReference type="ARBA" id="ARBA00004195"/>
    </source>
</evidence>
<dbReference type="GO" id="GO:0015385">
    <property type="term" value="F:sodium:proton antiporter activity"/>
    <property type="evidence" value="ECO:0007669"/>
    <property type="project" value="InterPro"/>
</dbReference>
<dbReference type="GO" id="GO:0015386">
    <property type="term" value="F:potassium:proton antiporter activity"/>
    <property type="evidence" value="ECO:0007669"/>
    <property type="project" value="TreeGrafter"/>
</dbReference>
<evidence type="ECO:0000256" key="9">
    <source>
        <dbReference type="ARBA" id="ARBA00023053"/>
    </source>
</evidence>
<dbReference type="AlphaFoldDB" id="A0A8C3TXU5"/>
<feature type="transmembrane region" description="Helical" evidence="15">
    <location>
        <begin position="333"/>
        <end position="366"/>
    </location>
</feature>
<keyword evidence="12 13" id="KW-0739">Sodium transport</keyword>
<dbReference type="GO" id="GO:0055038">
    <property type="term" value="C:recycling endosome membrane"/>
    <property type="evidence" value="ECO:0007669"/>
    <property type="project" value="UniProtKB-SubCell"/>
</dbReference>
<feature type="transmembrane region" description="Helical" evidence="15">
    <location>
        <begin position="186"/>
        <end position="208"/>
    </location>
</feature>
<keyword evidence="18" id="KW-1185">Reference proteome</keyword>
<dbReference type="PRINTS" id="PR01088">
    <property type="entry name" value="NAHEXCHNGR6"/>
</dbReference>
<dbReference type="InterPro" id="IPR004709">
    <property type="entry name" value="NaH_exchanger"/>
</dbReference>
<keyword evidence="13" id="KW-0050">Antiport</keyword>
<keyword evidence="6 13" id="KW-0812">Transmembrane</keyword>
<keyword evidence="10 13" id="KW-0406">Ion transport</keyword>
<keyword evidence="7" id="KW-0967">Endosome</keyword>
<dbReference type="Ensembl" id="ENSCUST00005006097.1">
    <property type="protein sequence ID" value="ENSCUSP00005005869.1"/>
    <property type="gene ID" value="ENSCUSG00005003535.1"/>
</dbReference>
<keyword evidence="9" id="KW-0915">Sodium</keyword>